<evidence type="ECO:0000256" key="1">
    <source>
        <dbReference type="SAM" id="MobiDB-lite"/>
    </source>
</evidence>
<dbReference type="EMBL" id="RHHS01000009">
    <property type="protein sequence ID" value="RNB60783.1"/>
    <property type="molecule type" value="Genomic_DNA"/>
</dbReference>
<evidence type="ECO:0000313" key="3">
    <source>
        <dbReference type="Proteomes" id="UP000268829"/>
    </source>
</evidence>
<proteinExistence type="predicted"/>
<accession>A0A3M8BBW4</accession>
<gene>
    <name evidence="2" type="ORF">EDM57_02600</name>
</gene>
<dbReference type="AlphaFoldDB" id="A0A3M8BBW4"/>
<dbReference type="Gene3D" id="2.50.20.10">
    <property type="entry name" value="Lipoprotein localisation LolA/LolB/LppX"/>
    <property type="match status" value="1"/>
</dbReference>
<organism evidence="2 3">
    <name type="scientific">Brevibacillus gelatini</name>
    <dbReference type="NCBI Taxonomy" id="1655277"/>
    <lineage>
        <taxon>Bacteria</taxon>
        <taxon>Bacillati</taxon>
        <taxon>Bacillota</taxon>
        <taxon>Bacilli</taxon>
        <taxon>Bacillales</taxon>
        <taxon>Paenibacillaceae</taxon>
        <taxon>Brevibacillus</taxon>
    </lineage>
</organism>
<feature type="region of interest" description="Disordered" evidence="1">
    <location>
        <begin position="285"/>
        <end position="304"/>
    </location>
</feature>
<keyword evidence="3" id="KW-1185">Reference proteome</keyword>
<protein>
    <recommendedName>
        <fullName evidence="4">MucB/RseB N-terminal domain-containing protein</fullName>
    </recommendedName>
</protein>
<dbReference type="Proteomes" id="UP000268829">
    <property type="component" value="Unassembled WGS sequence"/>
</dbReference>
<name>A0A3M8BBW4_9BACL</name>
<reference evidence="2 3" key="1">
    <citation type="submission" date="2018-10" db="EMBL/GenBank/DDBJ databases">
        <title>Phylogenomics of Brevibacillus.</title>
        <authorList>
            <person name="Dunlap C."/>
        </authorList>
    </citation>
    <scope>NUCLEOTIDE SEQUENCE [LARGE SCALE GENOMIC DNA]</scope>
    <source>
        <strain evidence="2 3">DSM 100115</strain>
    </source>
</reference>
<evidence type="ECO:0000313" key="2">
    <source>
        <dbReference type="EMBL" id="RNB60783.1"/>
    </source>
</evidence>
<evidence type="ECO:0008006" key="4">
    <source>
        <dbReference type="Google" id="ProtNLM"/>
    </source>
</evidence>
<sequence>MKKTQAVILATSLLGLGLTGFYSVKSHAEETPKMEAAQSATIAEPVTAEQQTELVPAVMDAKTLQAKMLNAIDNYQNVSGSYRVILAPLGVDETVEFEVQQGNNPRSHVKVLNNTKAELIKETAFDGEFYWDVKHNRKTYKKTKVSKANESTAFNKNEPRTYKNEQGEKVFVKRPDPAFSASAKDVVFPQDYAFWLTPDNHEIVGTEKLLNRTVAMVKGKHEDRILAEKHQATHFTMWVDTETGVLLKLEETNDKNEVTNSIEVLSIEFDEKAKKATFALPESFQNSTPSFEQAKFKQTMESAK</sequence>
<dbReference type="RefSeq" id="WP_122903213.1">
    <property type="nucleotide sequence ID" value="NZ_RHHS01000009.1"/>
</dbReference>
<dbReference type="OrthoDB" id="2881381at2"/>
<comment type="caution">
    <text evidence="2">The sequence shown here is derived from an EMBL/GenBank/DDBJ whole genome shotgun (WGS) entry which is preliminary data.</text>
</comment>